<keyword evidence="1" id="KW-0539">Nucleus</keyword>
<dbReference type="Pfam" id="PF00172">
    <property type="entry name" value="Zn_clus"/>
    <property type="match status" value="1"/>
</dbReference>
<feature type="domain" description="Zn(2)-C6 fungal-type" evidence="3">
    <location>
        <begin position="10"/>
        <end position="38"/>
    </location>
</feature>
<keyword evidence="5" id="KW-1185">Reference proteome</keyword>
<dbReference type="Pfam" id="PF11951">
    <property type="entry name" value="Fungal_trans_2"/>
    <property type="match status" value="1"/>
</dbReference>
<evidence type="ECO:0000313" key="5">
    <source>
        <dbReference type="Proteomes" id="UP001590950"/>
    </source>
</evidence>
<dbReference type="SMART" id="SM00066">
    <property type="entry name" value="GAL4"/>
    <property type="match status" value="1"/>
</dbReference>
<dbReference type="InterPro" id="IPR036864">
    <property type="entry name" value="Zn2-C6_fun-type_DNA-bd_sf"/>
</dbReference>
<sequence>MVYQGKPSAGCLNCRKRKIKCDEATPACSQCINTKRTCPGYVPRFDLILRDQTKSVHRKQQKKKHEQKPSSPRQSVSSESSMTASTSGASVGPGAWSASSIIKQARSEDGFRRIFNDFPEQQAICAFFLDFVFLPRHPDSVQGHLEHLLPLYQKTTSDSPLSMATSSVALALSGSSQKRKDDRQLARKMFQKALQKVNVAISNPTESKSDETLMTVLLLGLFEKIVASADASRPNMTNMHNAGAAALVMHRGADNVKTDVGVGLLFSVRSQLVESAIEEGISYKRCPDALVDIFRSAPQNAAAHLTSATVNVADLRSSAKSALLLPKNTESEKEVSDLLEYAIPVDLLIATWPQSLPEDWTAKSSDGFDYPFGDVPKSTFVYDDKMDIYLDLWVQSIWNQYRSARINVQKVILDCISWLGTAHEHQWYWRAIYAKMIIQEMADEICGSVPFALGTKMSGGPGDRNGVEFPYVGGQKASEDHRRAASALGGWHLLRPLKSCLGTDCLRDGQEDWIMGQMQRISRIYALQPPKDDGEEASPVDPQKFDQQLQRYELGCPS</sequence>
<dbReference type="InterPro" id="IPR001138">
    <property type="entry name" value="Zn2Cys6_DnaBD"/>
</dbReference>
<proteinExistence type="predicted"/>
<dbReference type="PROSITE" id="PS00463">
    <property type="entry name" value="ZN2_CY6_FUNGAL_1"/>
    <property type="match status" value="1"/>
</dbReference>
<dbReference type="Proteomes" id="UP001590950">
    <property type="component" value="Unassembled WGS sequence"/>
</dbReference>
<evidence type="ECO:0000256" key="1">
    <source>
        <dbReference type="ARBA" id="ARBA00023242"/>
    </source>
</evidence>
<dbReference type="Gene3D" id="4.10.240.10">
    <property type="entry name" value="Zn(2)-C6 fungal-type DNA-binding domain"/>
    <property type="match status" value="1"/>
</dbReference>
<accession>A0ABR4A8U1</accession>
<dbReference type="InterPro" id="IPR021858">
    <property type="entry name" value="Fun_TF"/>
</dbReference>
<organism evidence="4 5">
    <name type="scientific">Stereocaulon virgatum</name>
    <dbReference type="NCBI Taxonomy" id="373712"/>
    <lineage>
        <taxon>Eukaryota</taxon>
        <taxon>Fungi</taxon>
        <taxon>Dikarya</taxon>
        <taxon>Ascomycota</taxon>
        <taxon>Pezizomycotina</taxon>
        <taxon>Lecanoromycetes</taxon>
        <taxon>OSLEUM clade</taxon>
        <taxon>Lecanoromycetidae</taxon>
        <taxon>Lecanorales</taxon>
        <taxon>Lecanorineae</taxon>
        <taxon>Stereocaulaceae</taxon>
        <taxon>Stereocaulon</taxon>
    </lineage>
</organism>
<feature type="compositionally biased region" description="Basic residues" evidence="2">
    <location>
        <begin position="55"/>
        <end position="66"/>
    </location>
</feature>
<dbReference type="PROSITE" id="PS50048">
    <property type="entry name" value="ZN2_CY6_FUNGAL_2"/>
    <property type="match status" value="1"/>
</dbReference>
<feature type="compositionally biased region" description="Low complexity" evidence="2">
    <location>
        <begin position="70"/>
        <end position="92"/>
    </location>
</feature>
<reference evidence="4 5" key="1">
    <citation type="submission" date="2024-09" db="EMBL/GenBank/DDBJ databases">
        <title>Rethinking Asexuality: The Enigmatic Case of Functional Sexual Genes in Lepraria (Stereocaulaceae).</title>
        <authorList>
            <person name="Doellman M."/>
            <person name="Sun Y."/>
            <person name="Barcenas-Pena A."/>
            <person name="Lumbsch H.T."/>
            <person name="Grewe F."/>
        </authorList>
    </citation>
    <scope>NUCLEOTIDE SEQUENCE [LARGE SCALE GENOMIC DNA]</scope>
    <source>
        <strain evidence="4 5">Mercado 3170</strain>
    </source>
</reference>
<dbReference type="EMBL" id="JBEFKJ010000024">
    <property type="protein sequence ID" value="KAL2039758.1"/>
    <property type="molecule type" value="Genomic_DNA"/>
</dbReference>
<dbReference type="SUPFAM" id="SSF57701">
    <property type="entry name" value="Zn2/Cys6 DNA-binding domain"/>
    <property type="match status" value="1"/>
</dbReference>
<feature type="region of interest" description="Disordered" evidence="2">
    <location>
        <begin position="53"/>
        <end position="95"/>
    </location>
</feature>
<dbReference type="PANTHER" id="PTHR38791:SF13">
    <property type="entry name" value="ZN(2)-C6 FUNGAL-TYPE DOMAIN-CONTAINING PROTEIN"/>
    <property type="match status" value="1"/>
</dbReference>
<protein>
    <recommendedName>
        <fullName evidence="3">Zn(2)-C6 fungal-type domain-containing protein</fullName>
    </recommendedName>
</protein>
<evidence type="ECO:0000313" key="4">
    <source>
        <dbReference type="EMBL" id="KAL2039758.1"/>
    </source>
</evidence>
<comment type="caution">
    <text evidence="4">The sequence shown here is derived from an EMBL/GenBank/DDBJ whole genome shotgun (WGS) entry which is preliminary data.</text>
</comment>
<gene>
    <name evidence="4" type="ORF">N7G274_007617</name>
</gene>
<name>A0ABR4A8U1_9LECA</name>
<dbReference type="PANTHER" id="PTHR38791">
    <property type="entry name" value="ZN(II)2CYS6 TRANSCRIPTION FACTOR (EUROFUNG)-RELATED-RELATED"/>
    <property type="match status" value="1"/>
</dbReference>
<evidence type="ECO:0000259" key="3">
    <source>
        <dbReference type="PROSITE" id="PS50048"/>
    </source>
</evidence>
<dbReference type="CDD" id="cd00067">
    <property type="entry name" value="GAL4"/>
    <property type="match status" value="1"/>
</dbReference>
<dbReference type="InterPro" id="IPR053175">
    <property type="entry name" value="DHMBA_Reg_Transcription_Factor"/>
</dbReference>
<evidence type="ECO:0000256" key="2">
    <source>
        <dbReference type="SAM" id="MobiDB-lite"/>
    </source>
</evidence>